<accession>A0A4Y2P935</accession>
<gene>
    <name evidence="2" type="ORF">AVEN_232416_1</name>
</gene>
<dbReference type="EMBL" id="BGPR01010501">
    <property type="protein sequence ID" value="GBN46506.1"/>
    <property type="molecule type" value="Genomic_DNA"/>
</dbReference>
<reference evidence="2 3" key="1">
    <citation type="journal article" date="2019" name="Sci. Rep.">
        <title>Orb-weaving spider Araneus ventricosus genome elucidates the spidroin gene catalogue.</title>
        <authorList>
            <person name="Kono N."/>
            <person name="Nakamura H."/>
            <person name="Ohtoshi R."/>
            <person name="Moran D.A.P."/>
            <person name="Shinohara A."/>
            <person name="Yoshida Y."/>
            <person name="Fujiwara M."/>
            <person name="Mori M."/>
            <person name="Tomita M."/>
            <person name="Arakawa K."/>
        </authorList>
    </citation>
    <scope>NUCLEOTIDE SEQUENCE [LARGE SCALE GENOMIC DNA]</scope>
</reference>
<evidence type="ECO:0000313" key="3">
    <source>
        <dbReference type="Proteomes" id="UP000499080"/>
    </source>
</evidence>
<comment type="caution">
    <text evidence="2">The sequence shown here is derived from an EMBL/GenBank/DDBJ whole genome shotgun (WGS) entry which is preliminary data.</text>
</comment>
<evidence type="ECO:0000313" key="2">
    <source>
        <dbReference type="EMBL" id="GBN46506.1"/>
    </source>
</evidence>
<feature type="compositionally biased region" description="Basic and acidic residues" evidence="1">
    <location>
        <begin position="29"/>
        <end position="47"/>
    </location>
</feature>
<keyword evidence="3" id="KW-1185">Reference proteome</keyword>
<dbReference type="Proteomes" id="UP000499080">
    <property type="component" value="Unassembled WGS sequence"/>
</dbReference>
<sequence>MVQACSHRTACHQQLNIQKHEIHSICTDEGYKSEEQRRRQGQRSTHEEHLIHLMHERDEMRNDAKKNILKLQEDNGQNYDKKRKKSASIQGWRLRCNSANPVWDWPQAATKILQPLRSGESQVEGLL</sequence>
<protein>
    <submittedName>
        <fullName evidence="2">Uncharacterized protein</fullName>
    </submittedName>
</protein>
<dbReference type="AlphaFoldDB" id="A0A4Y2P935"/>
<dbReference type="OrthoDB" id="8055977at2759"/>
<feature type="region of interest" description="Disordered" evidence="1">
    <location>
        <begin position="28"/>
        <end position="47"/>
    </location>
</feature>
<proteinExistence type="predicted"/>
<organism evidence="2 3">
    <name type="scientific">Araneus ventricosus</name>
    <name type="common">Orbweaver spider</name>
    <name type="synonym">Epeira ventricosa</name>
    <dbReference type="NCBI Taxonomy" id="182803"/>
    <lineage>
        <taxon>Eukaryota</taxon>
        <taxon>Metazoa</taxon>
        <taxon>Ecdysozoa</taxon>
        <taxon>Arthropoda</taxon>
        <taxon>Chelicerata</taxon>
        <taxon>Arachnida</taxon>
        <taxon>Araneae</taxon>
        <taxon>Araneomorphae</taxon>
        <taxon>Entelegynae</taxon>
        <taxon>Araneoidea</taxon>
        <taxon>Araneidae</taxon>
        <taxon>Araneus</taxon>
    </lineage>
</organism>
<name>A0A4Y2P935_ARAVE</name>
<evidence type="ECO:0000256" key="1">
    <source>
        <dbReference type="SAM" id="MobiDB-lite"/>
    </source>
</evidence>